<evidence type="ECO:0000256" key="1">
    <source>
        <dbReference type="SAM" id="MobiDB-lite"/>
    </source>
</evidence>
<protein>
    <submittedName>
        <fullName evidence="3">Uncharacterized protein</fullName>
    </submittedName>
</protein>
<keyword evidence="2" id="KW-0472">Membrane</keyword>
<evidence type="ECO:0000313" key="4">
    <source>
        <dbReference type="Proteomes" id="UP000515908"/>
    </source>
</evidence>
<dbReference type="EMBL" id="LR877151">
    <property type="protein sequence ID" value="CAD2216591.1"/>
    <property type="molecule type" value="Genomic_DNA"/>
</dbReference>
<dbReference type="Proteomes" id="UP000515908">
    <property type="component" value="Chromosome 07"/>
</dbReference>
<feature type="compositionally biased region" description="Basic and acidic residues" evidence="1">
    <location>
        <begin position="84"/>
        <end position="94"/>
    </location>
</feature>
<evidence type="ECO:0000313" key="3">
    <source>
        <dbReference type="EMBL" id="CAD2216591.1"/>
    </source>
</evidence>
<feature type="transmembrane region" description="Helical" evidence="2">
    <location>
        <begin position="20"/>
        <end position="42"/>
    </location>
</feature>
<sequence length="196" mass="22359">MEAGEISWASFLLTDMFSTVLTYWWVVLTLLVVVIAVVAEMIQKYNIYCDKRRVKRVQQECHLKRHIFNILRCHHSPETTTTTEESRPVVEEKGTPATPPTRQSGEGVPKSVGTSPILPGQGQPNPSFSAFTNESITSTDESVSANSSHNNYHSFIPKYSEEQMREMELKREEHKQQCLEAKRALEKVNKFKTMAQ</sequence>
<keyword evidence="2" id="KW-0812">Transmembrane</keyword>
<gene>
    <name evidence="3" type="ORF">ADEAN_000405300</name>
</gene>
<feature type="compositionally biased region" description="Polar residues" evidence="1">
    <location>
        <begin position="122"/>
        <end position="132"/>
    </location>
</feature>
<proteinExistence type="predicted"/>
<organism evidence="3 4">
    <name type="scientific">Angomonas deanei</name>
    <dbReference type="NCBI Taxonomy" id="59799"/>
    <lineage>
        <taxon>Eukaryota</taxon>
        <taxon>Discoba</taxon>
        <taxon>Euglenozoa</taxon>
        <taxon>Kinetoplastea</taxon>
        <taxon>Metakinetoplastina</taxon>
        <taxon>Trypanosomatida</taxon>
        <taxon>Trypanosomatidae</taxon>
        <taxon>Strigomonadinae</taxon>
        <taxon>Angomonas</taxon>
    </lineage>
</organism>
<dbReference type="AlphaFoldDB" id="A0A7G2CC39"/>
<keyword evidence="4" id="KW-1185">Reference proteome</keyword>
<feature type="region of interest" description="Disordered" evidence="1">
    <location>
        <begin position="78"/>
        <end position="132"/>
    </location>
</feature>
<name>A0A7G2CC39_9TRYP</name>
<dbReference type="VEuPathDB" id="TriTrypDB:ADEAN_000405300"/>
<reference evidence="3 4" key="1">
    <citation type="submission" date="2020-08" db="EMBL/GenBank/DDBJ databases">
        <authorList>
            <person name="Newling K."/>
            <person name="Davey J."/>
            <person name="Forrester S."/>
        </authorList>
    </citation>
    <scope>NUCLEOTIDE SEQUENCE [LARGE SCALE GENOMIC DNA]</scope>
    <source>
        <strain evidence="4">Crithidia deanei Carvalho (ATCC PRA-265)</strain>
    </source>
</reference>
<accession>A0A7G2CC39</accession>
<evidence type="ECO:0000256" key="2">
    <source>
        <dbReference type="SAM" id="Phobius"/>
    </source>
</evidence>
<keyword evidence="2" id="KW-1133">Transmembrane helix</keyword>